<dbReference type="InterPro" id="IPR001873">
    <property type="entry name" value="ENaC"/>
</dbReference>
<evidence type="ECO:0000256" key="6">
    <source>
        <dbReference type="ARBA" id="ARBA00022989"/>
    </source>
</evidence>
<proteinExistence type="inferred from homology"/>
<evidence type="ECO:0000313" key="15">
    <source>
        <dbReference type="Proteomes" id="UP000053825"/>
    </source>
</evidence>
<dbReference type="PANTHER" id="PTHR11690:SF253">
    <property type="entry name" value="PICKPOCKET 18-RELATED"/>
    <property type="match status" value="1"/>
</dbReference>
<reference evidence="14 15" key="1">
    <citation type="submission" date="2015-07" db="EMBL/GenBank/DDBJ databases">
        <title>The genome of Habropoda laboriosa.</title>
        <authorList>
            <person name="Pan H."/>
            <person name="Kapheim K."/>
        </authorList>
    </citation>
    <scope>NUCLEOTIDE SEQUENCE [LARGE SCALE GENOMIC DNA]</scope>
    <source>
        <strain evidence="14">0110345459</strain>
    </source>
</reference>
<evidence type="ECO:0000256" key="12">
    <source>
        <dbReference type="RuleBase" id="RU000679"/>
    </source>
</evidence>
<organism evidence="14 15">
    <name type="scientific">Habropoda laboriosa</name>
    <dbReference type="NCBI Taxonomy" id="597456"/>
    <lineage>
        <taxon>Eukaryota</taxon>
        <taxon>Metazoa</taxon>
        <taxon>Ecdysozoa</taxon>
        <taxon>Arthropoda</taxon>
        <taxon>Hexapoda</taxon>
        <taxon>Insecta</taxon>
        <taxon>Pterygota</taxon>
        <taxon>Neoptera</taxon>
        <taxon>Endopterygota</taxon>
        <taxon>Hymenoptera</taxon>
        <taxon>Apocrita</taxon>
        <taxon>Aculeata</taxon>
        <taxon>Apoidea</taxon>
        <taxon>Anthophila</taxon>
        <taxon>Apidae</taxon>
        <taxon>Habropoda</taxon>
    </lineage>
</organism>
<evidence type="ECO:0000313" key="14">
    <source>
        <dbReference type="EMBL" id="KOC68350.1"/>
    </source>
</evidence>
<dbReference type="Proteomes" id="UP000053825">
    <property type="component" value="Unassembled WGS sequence"/>
</dbReference>
<dbReference type="Gene3D" id="2.60.470.10">
    <property type="entry name" value="Acid-sensing ion channels like domains"/>
    <property type="match status" value="1"/>
</dbReference>
<dbReference type="STRING" id="597456.A0A0L7RC42"/>
<evidence type="ECO:0000256" key="13">
    <source>
        <dbReference type="SAM" id="Phobius"/>
    </source>
</evidence>
<keyword evidence="7" id="KW-0915">Sodium</keyword>
<evidence type="ECO:0000256" key="3">
    <source>
        <dbReference type="ARBA" id="ARBA00022448"/>
    </source>
</evidence>
<evidence type="ECO:0000256" key="10">
    <source>
        <dbReference type="ARBA" id="ARBA00023201"/>
    </source>
</evidence>
<keyword evidence="5 12" id="KW-0812">Transmembrane</keyword>
<dbReference type="PANTHER" id="PTHR11690">
    <property type="entry name" value="AMILORIDE-SENSITIVE SODIUM CHANNEL-RELATED"/>
    <property type="match status" value="1"/>
</dbReference>
<evidence type="ECO:0000256" key="11">
    <source>
        <dbReference type="ARBA" id="ARBA00023303"/>
    </source>
</evidence>
<evidence type="ECO:0000256" key="9">
    <source>
        <dbReference type="ARBA" id="ARBA00023136"/>
    </source>
</evidence>
<dbReference type="Gene3D" id="1.10.287.770">
    <property type="entry name" value="YojJ-like"/>
    <property type="match status" value="1"/>
</dbReference>
<keyword evidence="8 12" id="KW-0406">Ion transport</keyword>
<comment type="similarity">
    <text evidence="2 12">Belongs to the amiloride-sensitive sodium channel (TC 1.A.6) family.</text>
</comment>
<dbReference type="PRINTS" id="PR01078">
    <property type="entry name" value="AMINACHANNEL"/>
</dbReference>
<name>A0A0L7RC42_9HYME</name>
<evidence type="ECO:0000256" key="1">
    <source>
        <dbReference type="ARBA" id="ARBA00004141"/>
    </source>
</evidence>
<dbReference type="GO" id="GO:0005886">
    <property type="term" value="C:plasma membrane"/>
    <property type="evidence" value="ECO:0007669"/>
    <property type="project" value="TreeGrafter"/>
</dbReference>
<keyword evidence="10 12" id="KW-0739">Sodium transport</keyword>
<evidence type="ECO:0000256" key="8">
    <source>
        <dbReference type="ARBA" id="ARBA00023065"/>
    </source>
</evidence>
<keyword evidence="4 12" id="KW-0894">Sodium channel</keyword>
<accession>A0A0L7RC42</accession>
<keyword evidence="3 12" id="KW-0813">Transport</keyword>
<keyword evidence="6 13" id="KW-1133">Transmembrane helix</keyword>
<keyword evidence="9 13" id="KW-0472">Membrane</keyword>
<evidence type="ECO:0000256" key="5">
    <source>
        <dbReference type="ARBA" id="ARBA00022692"/>
    </source>
</evidence>
<dbReference type="OrthoDB" id="6436100at2759"/>
<protein>
    <submittedName>
        <fullName evidence="14">Sodium channel protein Nach</fullName>
    </submittedName>
</protein>
<dbReference type="EMBL" id="KQ414617">
    <property type="protein sequence ID" value="KOC68350.1"/>
    <property type="molecule type" value="Genomic_DNA"/>
</dbReference>
<evidence type="ECO:0000256" key="4">
    <source>
        <dbReference type="ARBA" id="ARBA00022461"/>
    </source>
</evidence>
<keyword evidence="11 12" id="KW-0407">Ion channel</keyword>
<gene>
    <name evidence="14" type="ORF">WH47_03508</name>
</gene>
<feature type="transmembrane region" description="Helical" evidence="13">
    <location>
        <begin position="349"/>
        <end position="375"/>
    </location>
</feature>
<dbReference type="Pfam" id="PF00858">
    <property type="entry name" value="ASC"/>
    <property type="match status" value="1"/>
</dbReference>
<evidence type="ECO:0000256" key="2">
    <source>
        <dbReference type="ARBA" id="ARBA00007193"/>
    </source>
</evidence>
<keyword evidence="15" id="KW-1185">Reference proteome</keyword>
<evidence type="ECO:0000256" key="7">
    <source>
        <dbReference type="ARBA" id="ARBA00023053"/>
    </source>
</evidence>
<comment type="subcellular location">
    <subcellularLocation>
        <location evidence="1">Membrane</location>
        <topology evidence="1">Multi-pass membrane protein</topology>
    </subcellularLocation>
</comment>
<dbReference type="GO" id="GO:0015280">
    <property type="term" value="F:ligand-gated sodium channel activity"/>
    <property type="evidence" value="ECO:0007669"/>
    <property type="project" value="TreeGrafter"/>
</dbReference>
<sequence>MSAKEIVNELTNLGDLYDTSFMRESSYDNLRELLSKFYNNSYDITDLMESLTPRCSDILLECSFLNKKRKCTDIFSLGKTHNGFCCTFNYVIEPDDMPKFTEVPEPVIYLVGTASFYYGLSVMMVPQLDDYAYTLLPTTGWKVMIFDPYGYPDLSSGSVSEVLVPPLTEEFVQLQVVGSHGTDTIRMHSVEKRGCIFPDEYESNYTSYSTNACIVACRVEHIWAKCKCRPFFYPRQGFTEKSRRTCTIEDIHCLTKYYEKQYNIVPYARINLDSDFENENVIRCNNCYPECIDMSYLIQISETDIKSSYFNVTLYPNTNVKDQSILHIYFSDPETGFLRKDVHYRWYEYLSFIGGTYGLFVGFSIVSVVEIIYFITSYLLETFLPPAAKKPSRKNTTRSIYWNEFLSHSRVNVERPAIRY</sequence>
<dbReference type="AlphaFoldDB" id="A0A0L7RC42"/>